<feature type="active site" description="Proton acceptor" evidence="11">
    <location>
        <position position="9"/>
    </location>
</feature>
<dbReference type="InterPro" id="IPR044524">
    <property type="entry name" value="Isoase_HisA-like"/>
</dbReference>
<dbReference type="CDD" id="cd04732">
    <property type="entry name" value="HisA"/>
    <property type="match status" value="1"/>
</dbReference>
<evidence type="ECO:0000256" key="7">
    <source>
        <dbReference type="ARBA" id="ARBA00022490"/>
    </source>
</evidence>
<comment type="pathway">
    <text evidence="3 11">Amino-acid biosynthesis; L-histidine biosynthesis; L-histidine from 5-phospho-alpha-D-ribose 1-diphosphate: step 4/9.</text>
</comment>
<evidence type="ECO:0000256" key="8">
    <source>
        <dbReference type="ARBA" id="ARBA00022605"/>
    </source>
</evidence>
<dbReference type="EMBL" id="DTCM01000014">
    <property type="protein sequence ID" value="HGL40264.1"/>
    <property type="molecule type" value="Genomic_DNA"/>
</dbReference>
<gene>
    <name evidence="11" type="primary">hisA</name>
    <name evidence="14" type="ORF">ENT82_01520</name>
    <name evidence="13" type="ORF">ENU43_01145</name>
</gene>
<evidence type="ECO:0000256" key="10">
    <source>
        <dbReference type="ARBA" id="ARBA00023235"/>
    </source>
</evidence>
<dbReference type="InterPro" id="IPR023016">
    <property type="entry name" value="HisA/PriA"/>
</dbReference>
<dbReference type="InterPro" id="IPR011060">
    <property type="entry name" value="RibuloseP-bd_barrel"/>
</dbReference>
<accession>A0A7C4I5X0</accession>
<dbReference type="InterPro" id="IPR013785">
    <property type="entry name" value="Aldolase_TIM"/>
</dbReference>
<comment type="similarity">
    <text evidence="4 11 12">Belongs to the HisA/HisF family.</text>
</comment>
<protein>
    <recommendedName>
        <fullName evidence="6 11">1-(5-phosphoribosyl)-5-[(5-phosphoribosylamino)methylideneamino] imidazole-4-carboxamide isomerase</fullName>
        <ecNumber evidence="5 11">5.3.1.16</ecNumber>
    </recommendedName>
    <alternativeName>
        <fullName evidence="11">Phosphoribosylformimino-5-aminoimidazole carboxamide ribotide isomerase</fullName>
    </alternativeName>
</protein>
<dbReference type="GO" id="GO:0005737">
    <property type="term" value="C:cytoplasm"/>
    <property type="evidence" value="ECO:0007669"/>
    <property type="project" value="UniProtKB-SubCell"/>
</dbReference>
<dbReference type="AlphaFoldDB" id="A0A7C4I5X0"/>
<reference evidence="14" key="1">
    <citation type="journal article" date="2020" name="mSystems">
        <title>Genome- and Community-Level Interaction Insights into Carbon Utilization and Element Cycling Functions of Hydrothermarchaeota in Hydrothermal Sediment.</title>
        <authorList>
            <person name="Zhou Z."/>
            <person name="Liu Y."/>
            <person name="Xu W."/>
            <person name="Pan J."/>
            <person name="Luo Z.H."/>
            <person name="Li M."/>
        </authorList>
    </citation>
    <scope>NUCLEOTIDE SEQUENCE [LARGE SCALE GENOMIC DNA]</scope>
    <source>
        <strain evidence="14">SpSt-613</strain>
        <strain evidence="13">SpSt-669</strain>
    </source>
</reference>
<name>A0A7C4I5X0_CALS0</name>
<evidence type="ECO:0000256" key="5">
    <source>
        <dbReference type="ARBA" id="ARBA00012550"/>
    </source>
</evidence>
<dbReference type="Gene3D" id="3.20.20.70">
    <property type="entry name" value="Aldolase class I"/>
    <property type="match status" value="1"/>
</dbReference>
<dbReference type="UniPathway" id="UPA00031">
    <property type="reaction ID" value="UER00009"/>
</dbReference>
<dbReference type="InterPro" id="IPR006062">
    <property type="entry name" value="His_biosynth"/>
</dbReference>
<evidence type="ECO:0000256" key="11">
    <source>
        <dbReference type="HAMAP-Rule" id="MF_01014"/>
    </source>
</evidence>
<keyword evidence="10 11" id="KW-0413">Isomerase</keyword>
<evidence type="ECO:0000256" key="4">
    <source>
        <dbReference type="ARBA" id="ARBA00009667"/>
    </source>
</evidence>
<comment type="caution">
    <text evidence="14">The sequence shown here is derived from an EMBL/GenBank/DDBJ whole genome shotgun (WGS) entry which is preliminary data.</text>
</comment>
<organism evidence="14">
    <name type="scientific">Caldiarchaeum subterraneum</name>
    <dbReference type="NCBI Taxonomy" id="311458"/>
    <lineage>
        <taxon>Archaea</taxon>
        <taxon>Nitrososphaerota</taxon>
        <taxon>Candidatus Caldarchaeales</taxon>
        <taxon>Candidatus Caldarchaeaceae</taxon>
        <taxon>Candidatus Caldarchaeum</taxon>
    </lineage>
</organism>
<proteinExistence type="inferred from homology"/>
<keyword evidence="9 11" id="KW-0368">Histidine biosynthesis</keyword>
<dbReference type="EMBL" id="DTAD01000017">
    <property type="protein sequence ID" value="HGN89795.1"/>
    <property type="molecule type" value="Genomic_DNA"/>
</dbReference>
<dbReference type="GO" id="GO:0000105">
    <property type="term" value="P:L-histidine biosynthetic process"/>
    <property type="evidence" value="ECO:0007669"/>
    <property type="project" value="UniProtKB-UniRule"/>
</dbReference>
<dbReference type="Pfam" id="PF00977">
    <property type="entry name" value="His_biosynth"/>
    <property type="match status" value="1"/>
</dbReference>
<evidence type="ECO:0000256" key="1">
    <source>
        <dbReference type="ARBA" id="ARBA00000901"/>
    </source>
</evidence>
<dbReference type="HAMAP" id="MF_01014">
    <property type="entry name" value="HisA"/>
    <property type="match status" value="1"/>
</dbReference>
<evidence type="ECO:0000313" key="14">
    <source>
        <dbReference type="EMBL" id="HGN89795.1"/>
    </source>
</evidence>
<dbReference type="SUPFAM" id="SSF51366">
    <property type="entry name" value="Ribulose-phoshate binding barrel"/>
    <property type="match status" value="1"/>
</dbReference>
<feature type="active site" description="Proton donor" evidence="11">
    <location>
        <position position="130"/>
    </location>
</feature>
<dbReference type="GO" id="GO:0003949">
    <property type="term" value="F:1-(5-phosphoribosyl)-5-[(5-phosphoribosylamino)methylideneamino]imidazole-4-carboxamide isomerase activity"/>
    <property type="evidence" value="ECO:0007669"/>
    <property type="project" value="UniProtKB-UniRule"/>
</dbReference>
<evidence type="ECO:0000256" key="6">
    <source>
        <dbReference type="ARBA" id="ARBA00018464"/>
    </source>
</evidence>
<keyword evidence="7 11" id="KW-0963">Cytoplasm</keyword>
<evidence type="ECO:0000256" key="3">
    <source>
        <dbReference type="ARBA" id="ARBA00005133"/>
    </source>
</evidence>
<dbReference type="EC" id="5.3.1.16" evidence="5 11"/>
<dbReference type="PANTHER" id="PTHR43090:SF2">
    <property type="entry name" value="1-(5-PHOSPHORIBOSYL)-5-[(5-PHOSPHORIBOSYLAMINO)METHYLIDENEAMINO] IMIDAZOLE-4-CARBOXAMIDE ISOMERASE"/>
    <property type="match status" value="1"/>
</dbReference>
<evidence type="ECO:0000256" key="2">
    <source>
        <dbReference type="ARBA" id="ARBA00004496"/>
    </source>
</evidence>
<comment type="subcellular location">
    <subcellularLocation>
        <location evidence="2 11">Cytoplasm</location>
    </subcellularLocation>
</comment>
<keyword evidence="8 11" id="KW-0028">Amino-acid biosynthesis</keyword>
<dbReference type="PANTHER" id="PTHR43090">
    <property type="entry name" value="1-(5-PHOSPHORIBOSYL)-5-[(5-PHOSPHORIBOSYLAMINO)METHYLIDENEAMINO] IMIDAZOLE-4-CARBOXAMIDE ISOMERASE"/>
    <property type="match status" value="1"/>
</dbReference>
<comment type="catalytic activity">
    <reaction evidence="1 11">
        <text>1-(5-phospho-beta-D-ribosyl)-5-[(5-phospho-beta-D-ribosylamino)methylideneamino]imidazole-4-carboxamide = 5-[(5-phospho-1-deoxy-D-ribulos-1-ylimino)methylamino]-1-(5-phospho-beta-D-ribosyl)imidazole-4-carboxamide</text>
        <dbReference type="Rhea" id="RHEA:15469"/>
        <dbReference type="ChEBI" id="CHEBI:58435"/>
        <dbReference type="ChEBI" id="CHEBI:58525"/>
        <dbReference type="EC" id="5.3.1.16"/>
    </reaction>
</comment>
<dbReference type="GO" id="GO:0000162">
    <property type="term" value="P:L-tryptophan biosynthetic process"/>
    <property type="evidence" value="ECO:0007669"/>
    <property type="project" value="TreeGrafter"/>
</dbReference>
<evidence type="ECO:0000256" key="12">
    <source>
        <dbReference type="RuleBase" id="RU003657"/>
    </source>
</evidence>
<evidence type="ECO:0000313" key="13">
    <source>
        <dbReference type="EMBL" id="HGL40264.1"/>
    </source>
</evidence>
<evidence type="ECO:0000256" key="9">
    <source>
        <dbReference type="ARBA" id="ARBA00023102"/>
    </source>
</evidence>
<sequence>MFQLYAGVDLLEGRVARLVRGRVEDAMFYLGSPAEYARRWLDEGADWVHVVDLDAALERGDNTALLRQVAAAAQGRVQAGGGVRNIAKALDLVDAGVSRVVISSLYFGRREDALTLLGSLGADKVCVALDFDEAGMVVTRGWRERTRLRLKEAVEQVLSDGFKHVLATDVAADGTLAGANPKTLLTIDEDLRHYMIVGGGISSVRDLLLLRNSGFAGAVVGKALYEGRLSLREAVHALKHR</sequence>